<dbReference type="PANTHER" id="PTHR15893:SF0">
    <property type="entry name" value="LARGE RIBOSOMAL SUBUNIT PROTEIN BL27M"/>
    <property type="match status" value="1"/>
</dbReference>
<dbReference type="Pfam" id="PF01016">
    <property type="entry name" value="Ribosomal_L27"/>
    <property type="match status" value="1"/>
</dbReference>
<protein>
    <recommendedName>
        <fullName evidence="4">Large ribosomal subunit protein bL27</fullName>
    </recommendedName>
    <alternativeName>
        <fullName evidence="5">50S ribosomal protein L27</fullName>
    </alternativeName>
</protein>
<dbReference type="PRINTS" id="PR00063">
    <property type="entry name" value="RIBOSOMALL27"/>
</dbReference>
<evidence type="ECO:0000313" key="7">
    <source>
        <dbReference type="EMBL" id="AQU89565.1"/>
    </source>
</evidence>
<dbReference type="GO" id="GO:0006412">
    <property type="term" value="P:translation"/>
    <property type="evidence" value="ECO:0007669"/>
    <property type="project" value="InterPro"/>
</dbReference>
<evidence type="ECO:0000256" key="1">
    <source>
        <dbReference type="ARBA" id="ARBA00010797"/>
    </source>
</evidence>
<feature type="region of interest" description="Disordered" evidence="6">
    <location>
        <begin position="1"/>
        <end position="20"/>
    </location>
</feature>
<proteinExistence type="inferred from homology"/>
<evidence type="ECO:0000256" key="4">
    <source>
        <dbReference type="ARBA" id="ARBA00035175"/>
    </source>
</evidence>
<evidence type="ECO:0000313" key="8">
    <source>
        <dbReference type="Proteomes" id="UP000189666"/>
    </source>
</evidence>
<evidence type="ECO:0000256" key="5">
    <source>
        <dbReference type="ARBA" id="ARBA00035477"/>
    </source>
</evidence>
<dbReference type="InterPro" id="IPR001684">
    <property type="entry name" value="Ribosomal_bL27"/>
</dbReference>
<accession>A0A1U9RSX7</accession>
<dbReference type="Proteomes" id="UP000189666">
    <property type="component" value="Chromosome"/>
</dbReference>
<reference evidence="7 8" key="1">
    <citation type="submission" date="2017-02" db="EMBL/GenBank/DDBJ databases">
        <title>Complete Genome of Candidatus Carsonella ruddii strain BC, a Nutritional Endosymbiont of Bactericera cockerelli.</title>
        <authorList>
            <person name="Riley A.B."/>
            <person name="Kim D.H."/>
            <person name="Hansen A.K."/>
        </authorList>
    </citation>
    <scope>NUCLEOTIDE SEQUENCE [LARGE SCALE GENOMIC DNA]</scope>
    <source>
        <strain evidence="7 8">BC</strain>
    </source>
</reference>
<dbReference type="Gene3D" id="2.40.50.100">
    <property type="match status" value="1"/>
</dbReference>
<comment type="similarity">
    <text evidence="1">Belongs to the bacterial ribosomal protein bL27 family.</text>
</comment>
<dbReference type="GO" id="GO:0022625">
    <property type="term" value="C:cytosolic large ribosomal subunit"/>
    <property type="evidence" value="ECO:0007669"/>
    <property type="project" value="TreeGrafter"/>
</dbReference>
<dbReference type="AlphaFoldDB" id="A0A1U9RSX7"/>
<gene>
    <name evidence="7" type="ORF">BW244_0147</name>
</gene>
<evidence type="ECO:0000256" key="2">
    <source>
        <dbReference type="ARBA" id="ARBA00022980"/>
    </source>
</evidence>
<keyword evidence="2 7" id="KW-0689">Ribosomal protein</keyword>
<dbReference type="EMBL" id="CP019943">
    <property type="protein sequence ID" value="AQU89565.1"/>
    <property type="molecule type" value="Genomic_DNA"/>
</dbReference>
<dbReference type="GO" id="GO:0003735">
    <property type="term" value="F:structural constituent of ribosome"/>
    <property type="evidence" value="ECO:0007669"/>
    <property type="project" value="InterPro"/>
</dbReference>
<keyword evidence="3" id="KW-0687">Ribonucleoprotein</keyword>
<dbReference type="SUPFAM" id="SSF110324">
    <property type="entry name" value="Ribosomal L27 protein-like"/>
    <property type="match status" value="1"/>
</dbReference>
<dbReference type="PANTHER" id="PTHR15893">
    <property type="entry name" value="RIBOSOMAL PROTEIN L27"/>
    <property type="match status" value="1"/>
</dbReference>
<organism evidence="7 8">
    <name type="scientific">Carsonella ruddii</name>
    <dbReference type="NCBI Taxonomy" id="114186"/>
    <lineage>
        <taxon>Bacteria</taxon>
        <taxon>Pseudomonadati</taxon>
        <taxon>Pseudomonadota</taxon>
        <taxon>Gammaproteobacteria</taxon>
        <taxon>Oceanospirillales</taxon>
        <taxon>Halomonadaceae</taxon>
        <taxon>Zymobacter group</taxon>
        <taxon>Candidatus Carsonella</taxon>
    </lineage>
</organism>
<evidence type="ECO:0000256" key="3">
    <source>
        <dbReference type="ARBA" id="ARBA00023274"/>
    </source>
</evidence>
<evidence type="ECO:0000256" key="6">
    <source>
        <dbReference type="SAM" id="MobiDB-lite"/>
    </source>
</evidence>
<sequence length="84" mass="9409">MAQKKAGGSTRNGRDSVSKRLGLKINNKNFVNKGSIIMKQNGSKIISGKNTFYSKNYYIQSLIDGIVLIQKKKNKTLIEVNNVY</sequence>
<dbReference type="RefSeq" id="WP_211118402.1">
    <property type="nucleotide sequence ID" value="NZ_CP019943.1"/>
</dbReference>
<name>A0A1U9RSX7_CARRU</name>